<dbReference type="PANTHER" id="PTHR43335:SF2">
    <property type="entry name" value="ABC TRANSPORTER, ATP-BINDING PROTEIN"/>
    <property type="match status" value="1"/>
</dbReference>
<dbReference type="SUPFAM" id="SSF52540">
    <property type="entry name" value="P-loop containing nucleoside triphosphate hydrolases"/>
    <property type="match status" value="1"/>
</dbReference>
<dbReference type="RefSeq" id="WP_224036394.1">
    <property type="nucleotide sequence ID" value="NZ_AP024849.1"/>
</dbReference>
<evidence type="ECO:0000313" key="7">
    <source>
        <dbReference type="Proteomes" id="UP000824633"/>
    </source>
</evidence>
<evidence type="ECO:0000259" key="5">
    <source>
        <dbReference type="PROSITE" id="PS50893"/>
    </source>
</evidence>
<keyword evidence="4 6" id="KW-0067">ATP-binding</keyword>
<evidence type="ECO:0000256" key="1">
    <source>
        <dbReference type="ARBA" id="ARBA00005417"/>
    </source>
</evidence>
<gene>
    <name evidence="6" type="ORF">psyc5s11_08030</name>
</gene>
<evidence type="ECO:0000256" key="2">
    <source>
        <dbReference type="ARBA" id="ARBA00022448"/>
    </source>
</evidence>
<name>A0ABM7T1H2_9CLOT</name>
<evidence type="ECO:0000256" key="3">
    <source>
        <dbReference type="ARBA" id="ARBA00022741"/>
    </source>
</evidence>
<comment type="similarity">
    <text evidence="1">Belongs to the ABC transporter superfamily.</text>
</comment>
<dbReference type="PANTHER" id="PTHR43335">
    <property type="entry name" value="ABC TRANSPORTER, ATP-BINDING PROTEIN"/>
    <property type="match status" value="1"/>
</dbReference>
<dbReference type="CDD" id="cd03264">
    <property type="entry name" value="ABC_drug_resistance_like"/>
    <property type="match status" value="1"/>
</dbReference>
<dbReference type="InterPro" id="IPR027417">
    <property type="entry name" value="P-loop_NTPase"/>
</dbReference>
<dbReference type="GO" id="GO:0005524">
    <property type="term" value="F:ATP binding"/>
    <property type="evidence" value="ECO:0007669"/>
    <property type="project" value="UniProtKB-KW"/>
</dbReference>
<dbReference type="EMBL" id="AP024849">
    <property type="protein sequence ID" value="BCZ44736.1"/>
    <property type="molecule type" value="Genomic_DNA"/>
</dbReference>
<protein>
    <submittedName>
        <fullName evidence="6">ABC transporter ATP-binding protein</fullName>
    </submittedName>
</protein>
<dbReference type="PROSITE" id="PS50893">
    <property type="entry name" value="ABC_TRANSPORTER_2"/>
    <property type="match status" value="1"/>
</dbReference>
<dbReference type="Gene3D" id="3.40.50.300">
    <property type="entry name" value="P-loop containing nucleotide triphosphate hydrolases"/>
    <property type="match status" value="1"/>
</dbReference>
<dbReference type="Pfam" id="PF00005">
    <property type="entry name" value="ABC_tran"/>
    <property type="match status" value="1"/>
</dbReference>
<dbReference type="InterPro" id="IPR003593">
    <property type="entry name" value="AAA+_ATPase"/>
</dbReference>
<feature type="domain" description="ABC transporter" evidence="5">
    <location>
        <begin position="3"/>
        <end position="231"/>
    </location>
</feature>
<accession>A0ABM7T1H2</accession>
<evidence type="ECO:0000256" key="4">
    <source>
        <dbReference type="ARBA" id="ARBA00022840"/>
    </source>
</evidence>
<reference evidence="7" key="1">
    <citation type="submission" date="2021-07" db="EMBL/GenBank/DDBJ databases">
        <title>Complete genome sequencing of a Clostridium isolate.</title>
        <authorList>
            <person name="Ueki A."/>
            <person name="Tonouchi A."/>
        </authorList>
    </citation>
    <scope>NUCLEOTIDE SEQUENCE [LARGE SCALE GENOMIC DNA]</scope>
    <source>
        <strain evidence="7">C5S11</strain>
    </source>
</reference>
<keyword evidence="2" id="KW-0813">Transport</keyword>
<dbReference type="SMART" id="SM00382">
    <property type="entry name" value="AAA"/>
    <property type="match status" value="1"/>
</dbReference>
<sequence length="295" mass="33248">MKLTLNNICKSFSGKKAVDNVNIEVSNGIWGLIGANGAGKTTLMNIICDVLKPDSGVIYFENQPVLKLDDEYRSILGYLPQNFGCDGTFTVKDYLEYMAELKGLPYAKAKKQINKLIEVLSLTEYTKRKVCQLSGGTLRRVGIAQALLNNPKILIFDEPTAGLDPGERIRFRQLISEYAKDKIVIISTHIVSDIENISTNNIIMRQGKIISVGNREKLISNLIGKIWTAHGSENEVNVLLKQENIINIHYEDNNKLEVRYVSDSPIFENAQSCVPTLEDVYLWEFKEEIKNYKLG</sequence>
<keyword evidence="7" id="KW-1185">Reference proteome</keyword>
<proteinExistence type="inferred from homology"/>
<dbReference type="Proteomes" id="UP000824633">
    <property type="component" value="Chromosome"/>
</dbReference>
<keyword evidence="3" id="KW-0547">Nucleotide-binding</keyword>
<evidence type="ECO:0000313" key="6">
    <source>
        <dbReference type="EMBL" id="BCZ44736.1"/>
    </source>
</evidence>
<organism evidence="6 7">
    <name type="scientific">Clostridium gelidum</name>
    <dbReference type="NCBI Taxonomy" id="704125"/>
    <lineage>
        <taxon>Bacteria</taxon>
        <taxon>Bacillati</taxon>
        <taxon>Bacillota</taxon>
        <taxon>Clostridia</taxon>
        <taxon>Eubacteriales</taxon>
        <taxon>Clostridiaceae</taxon>
        <taxon>Clostridium</taxon>
    </lineage>
</organism>
<dbReference type="InterPro" id="IPR003439">
    <property type="entry name" value="ABC_transporter-like_ATP-bd"/>
</dbReference>